<sequence>MRRRRSSRPLSTRIGLVNSGGNVDVSRFGEFRGCAEASPAGGPVGGSGTPDGIPCTDSSGSTSWPHERMLRSVRDAEFDELDIAIVDAVRSAPRVSWRDLAPVMGVNAATIRRRWSRMQAAGVVWVTAHPAGEVDHRVRGRAPATEAQRATAMADENADGWVPVEAVLGRQFDDVESRRGWCRARYPGSGDGLSAGSRIMTGTLIRKAEPRVLGLGGTG</sequence>
<proteinExistence type="predicted"/>
<accession>A0A1R0KUQ0</accession>
<name>A0A1R0KUQ0_9PSEU</name>
<evidence type="ECO:0000259" key="1">
    <source>
        <dbReference type="Pfam" id="PF13404"/>
    </source>
</evidence>
<dbReference type="GO" id="GO:0043565">
    <property type="term" value="F:sequence-specific DNA binding"/>
    <property type="evidence" value="ECO:0007669"/>
    <property type="project" value="InterPro"/>
</dbReference>
<evidence type="ECO:0000313" key="2">
    <source>
        <dbReference type="EMBL" id="OLZ52378.1"/>
    </source>
</evidence>
<organism evidence="2 3">
    <name type="scientific">Amycolatopsis coloradensis</name>
    <dbReference type="NCBI Taxonomy" id="76021"/>
    <lineage>
        <taxon>Bacteria</taxon>
        <taxon>Bacillati</taxon>
        <taxon>Actinomycetota</taxon>
        <taxon>Actinomycetes</taxon>
        <taxon>Pseudonocardiales</taxon>
        <taxon>Pseudonocardiaceae</taxon>
        <taxon>Amycolatopsis</taxon>
    </lineage>
</organism>
<gene>
    <name evidence="2" type="ORF">BS329_13710</name>
</gene>
<dbReference type="AlphaFoldDB" id="A0A1R0KUQ0"/>
<dbReference type="InterPro" id="IPR000485">
    <property type="entry name" value="AsnC-type_HTH_dom"/>
</dbReference>
<comment type="caution">
    <text evidence="2">The sequence shown here is derived from an EMBL/GenBank/DDBJ whole genome shotgun (WGS) entry which is preliminary data.</text>
</comment>
<dbReference type="InterPro" id="IPR036390">
    <property type="entry name" value="WH_DNA-bd_sf"/>
</dbReference>
<protein>
    <recommendedName>
        <fullName evidence="1">HTH asnC-type domain-containing protein</fullName>
    </recommendedName>
</protein>
<reference evidence="2 3" key="1">
    <citation type="submission" date="2016-01" db="EMBL/GenBank/DDBJ databases">
        <title>Amycolatopsis coloradensis genome sequencing and assembly.</title>
        <authorList>
            <person name="Mayilraj S."/>
        </authorList>
    </citation>
    <scope>NUCLEOTIDE SEQUENCE [LARGE SCALE GENOMIC DNA]</scope>
    <source>
        <strain evidence="2 3">DSM 44225</strain>
    </source>
</reference>
<evidence type="ECO:0000313" key="3">
    <source>
        <dbReference type="Proteomes" id="UP000187486"/>
    </source>
</evidence>
<dbReference type="SUPFAM" id="SSF46785">
    <property type="entry name" value="Winged helix' DNA-binding domain"/>
    <property type="match status" value="1"/>
</dbReference>
<keyword evidence="3" id="KW-1185">Reference proteome</keyword>
<dbReference type="PRINTS" id="PR00033">
    <property type="entry name" value="HTHASNC"/>
</dbReference>
<dbReference type="STRING" id="76021.BS329_13710"/>
<dbReference type="Proteomes" id="UP000187486">
    <property type="component" value="Unassembled WGS sequence"/>
</dbReference>
<dbReference type="InterPro" id="IPR036388">
    <property type="entry name" value="WH-like_DNA-bd_sf"/>
</dbReference>
<dbReference type="Gene3D" id="1.10.10.10">
    <property type="entry name" value="Winged helix-like DNA-binding domain superfamily/Winged helix DNA-binding domain"/>
    <property type="match status" value="1"/>
</dbReference>
<dbReference type="EMBL" id="MQUQ01000006">
    <property type="protein sequence ID" value="OLZ52378.1"/>
    <property type="molecule type" value="Genomic_DNA"/>
</dbReference>
<feature type="domain" description="HTH asnC-type" evidence="1">
    <location>
        <begin position="79"/>
        <end position="119"/>
    </location>
</feature>
<dbReference type="Pfam" id="PF13404">
    <property type="entry name" value="HTH_AsnC-type"/>
    <property type="match status" value="1"/>
</dbReference>